<dbReference type="AlphaFoldDB" id="A0AAN7BC04"/>
<sequence>MHDPRRPRDSPAPDWSHTAQNQERSRKRRCLSEDLELAPIVDSGIAKELAGLAAIQLLKSFLVTRRDLRCLDLTPGEAQENHNQRRRVATAAGFSGSLGRGENPWIYGLEQGSDPQYTSPVHRNAVWDIGYDGPQSICSDKSTANNYGDDSTHSAGHKHEWWKPSTVSVRKLASQSEPCLSRNTSWTEQDVERPGEDPGARPMTPSLSRPGNTPPPQKLSPGNISCHNLEHETSVGFQGQTLNAVMPRVTRN</sequence>
<comment type="caution">
    <text evidence="2">The sequence shown here is derived from an EMBL/GenBank/DDBJ whole genome shotgun (WGS) entry which is preliminary data.</text>
</comment>
<proteinExistence type="predicted"/>
<feature type="compositionally biased region" description="Basic and acidic residues" evidence="1">
    <location>
        <begin position="1"/>
        <end position="11"/>
    </location>
</feature>
<evidence type="ECO:0000256" key="1">
    <source>
        <dbReference type="SAM" id="MobiDB-lite"/>
    </source>
</evidence>
<name>A0AAN7BC04_9PEZI</name>
<dbReference type="EMBL" id="MU858053">
    <property type="protein sequence ID" value="KAK4218378.1"/>
    <property type="molecule type" value="Genomic_DNA"/>
</dbReference>
<organism evidence="2 3">
    <name type="scientific">Rhypophila decipiens</name>
    <dbReference type="NCBI Taxonomy" id="261697"/>
    <lineage>
        <taxon>Eukaryota</taxon>
        <taxon>Fungi</taxon>
        <taxon>Dikarya</taxon>
        <taxon>Ascomycota</taxon>
        <taxon>Pezizomycotina</taxon>
        <taxon>Sordariomycetes</taxon>
        <taxon>Sordariomycetidae</taxon>
        <taxon>Sordariales</taxon>
        <taxon>Naviculisporaceae</taxon>
        <taxon>Rhypophila</taxon>
    </lineage>
</organism>
<feature type="compositionally biased region" description="Polar residues" evidence="1">
    <location>
        <begin position="173"/>
        <end position="188"/>
    </location>
</feature>
<gene>
    <name evidence="2" type="ORF">QBC37DRAFT_199102</name>
</gene>
<feature type="compositionally biased region" description="Basic and acidic residues" evidence="1">
    <location>
        <begin position="190"/>
        <end position="199"/>
    </location>
</feature>
<reference evidence="2" key="1">
    <citation type="journal article" date="2023" name="Mol. Phylogenet. Evol.">
        <title>Genome-scale phylogeny and comparative genomics of the fungal order Sordariales.</title>
        <authorList>
            <person name="Hensen N."/>
            <person name="Bonometti L."/>
            <person name="Westerberg I."/>
            <person name="Brannstrom I.O."/>
            <person name="Guillou S."/>
            <person name="Cros-Aarteil S."/>
            <person name="Calhoun S."/>
            <person name="Haridas S."/>
            <person name="Kuo A."/>
            <person name="Mondo S."/>
            <person name="Pangilinan J."/>
            <person name="Riley R."/>
            <person name="LaButti K."/>
            <person name="Andreopoulos B."/>
            <person name="Lipzen A."/>
            <person name="Chen C."/>
            <person name="Yan M."/>
            <person name="Daum C."/>
            <person name="Ng V."/>
            <person name="Clum A."/>
            <person name="Steindorff A."/>
            <person name="Ohm R.A."/>
            <person name="Martin F."/>
            <person name="Silar P."/>
            <person name="Natvig D.O."/>
            <person name="Lalanne C."/>
            <person name="Gautier V."/>
            <person name="Ament-Velasquez S.L."/>
            <person name="Kruys A."/>
            <person name="Hutchinson M.I."/>
            <person name="Powell A.J."/>
            <person name="Barry K."/>
            <person name="Miller A.N."/>
            <person name="Grigoriev I.V."/>
            <person name="Debuchy R."/>
            <person name="Gladieux P."/>
            <person name="Hiltunen Thoren M."/>
            <person name="Johannesson H."/>
        </authorList>
    </citation>
    <scope>NUCLEOTIDE SEQUENCE</scope>
    <source>
        <strain evidence="2">PSN293</strain>
    </source>
</reference>
<feature type="region of interest" description="Disordered" evidence="1">
    <location>
        <begin position="1"/>
        <end position="27"/>
    </location>
</feature>
<accession>A0AAN7BC04</accession>
<protein>
    <submittedName>
        <fullName evidence="2">Uncharacterized protein</fullName>
    </submittedName>
</protein>
<dbReference type="Proteomes" id="UP001301769">
    <property type="component" value="Unassembled WGS sequence"/>
</dbReference>
<reference evidence="2" key="2">
    <citation type="submission" date="2023-05" db="EMBL/GenBank/DDBJ databases">
        <authorList>
            <consortium name="Lawrence Berkeley National Laboratory"/>
            <person name="Steindorff A."/>
            <person name="Hensen N."/>
            <person name="Bonometti L."/>
            <person name="Westerberg I."/>
            <person name="Brannstrom I.O."/>
            <person name="Guillou S."/>
            <person name="Cros-Aarteil S."/>
            <person name="Calhoun S."/>
            <person name="Haridas S."/>
            <person name="Kuo A."/>
            <person name="Mondo S."/>
            <person name="Pangilinan J."/>
            <person name="Riley R."/>
            <person name="Labutti K."/>
            <person name="Andreopoulos B."/>
            <person name="Lipzen A."/>
            <person name="Chen C."/>
            <person name="Yanf M."/>
            <person name="Daum C."/>
            <person name="Ng V."/>
            <person name="Clum A."/>
            <person name="Ohm R."/>
            <person name="Martin F."/>
            <person name="Silar P."/>
            <person name="Natvig D."/>
            <person name="Lalanne C."/>
            <person name="Gautier V."/>
            <person name="Ament-Velasquez S.L."/>
            <person name="Kruys A."/>
            <person name="Hutchinson M.I."/>
            <person name="Powell A.J."/>
            <person name="Barry K."/>
            <person name="Miller A.N."/>
            <person name="Grigoriev I.V."/>
            <person name="Debuchy R."/>
            <person name="Gladieux P."/>
            <person name="Thoren M.H."/>
            <person name="Johannesson H."/>
        </authorList>
    </citation>
    <scope>NUCLEOTIDE SEQUENCE</scope>
    <source>
        <strain evidence="2">PSN293</strain>
    </source>
</reference>
<feature type="region of interest" description="Disordered" evidence="1">
    <location>
        <begin position="173"/>
        <end position="228"/>
    </location>
</feature>
<evidence type="ECO:0000313" key="2">
    <source>
        <dbReference type="EMBL" id="KAK4218378.1"/>
    </source>
</evidence>
<evidence type="ECO:0000313" key="3">
    <source>
        <dbReference type="Proteomes" id="UP001301769"/>
    </source>
</evidence>
<keyword evidence="3" id="KW-1185">Reference proteome</keyword>